<dbReference type="GeneID" id="82157944"/>
<name>A0ABX2AV53_9BACT</name>
<dbReference type="Pfam" id="PF11578">
    <property type="entry name" value="DUF3237"/>
    <property type="match status" value="1"/>
</dbReference>
<keyword evidence="2" id="KW-0732">Signal</keyword>
<dbReference type="PANTHER" id="PTHR37315:SF1">
    <property type="entry name" value="UPF0311 PROTEIN BLR7842"/>
    <property type="match status" value="1"/>
</dbReference>
<dbReference type="EMBL" id="JABKKE010000014">
    <property type="protein sequence ID" value="NPE14500.1"/>
    <property type="molecule type" value="Genomic_DNA"/>
</dbReference>
<feature type="chain" id="PRO_5046836388" description="UPF0311 protein HPS55_09220" evidence="2">
    <location>
        <begin position="20"/>
        <end position="172"/>
    </location>
</feature>
<proteinExistence type="inferred from homology"/>
<organism evidence="3 4">
    <name type="scientific">Xylanibacter rodentium</name>
    <dbReference type="NCBI Taxonomy" id="2736289"/>
    <lineage>
        <taxon>Bacteria</taxon>
        <taxon>Pseudomonadati</taxon>
        <taxon>Bacteroidota</taxon>
        <taxon>Bacteroidia</taxon>
        <taxon>Bacteroidales</taxon>
        <taxon>Prevotellaceae</taxon>
        <taxon>Xylanibacter</taxon>
    </lineage>
</organism>
<reference evidence="3 4" key="1">
    <citation type="submission" date="2020-05" db="EMBL/GenBank/DDBJ databases">
        <title>Distinct polysaccharide utilization as determinants for interspecies competition between intestinal Prevotella spp.</title>
        <authorList>
            <person name="Galvez E.J.C."/>
            <person name="Iljazovic A."/>
            <person name="Strowig T."/>
        </authorList>
    </citation>
    <scope>NUCLEOTIDE SEQUENCE [LARGE SCALE GENOMIC DNA]</scope>
    <source>
        <strain evidence="3 4">PROD</strain>
    </source>
</reference>
<dbReference type="PANTHER" id="PTHR37315">
    <property type="entry name" value="UPF0311 PROTEIN BLR7842"/>
    <property type="match status" value="1"/>
</dbReference>
<dbReference type="RefSeq" id="WP_172177892.1">
    <property type="nucleotide sequence ID" value="NZ_CASGIA010000016.1"/>
</dbReference>
<dbReference type="Gene3D" id="2.40.160.20">
    <property type="match status" value="1"/>
</dbReference>
<evidence type="ECO:0000313" key="4">
    <source>
        <dbReference type="Proteomes" id="UP001193734"/>
    </source>
</evidence>
<dbReference type="InterPro" id="IPR020915">
    <property type="entry name" value="UPF0311"/>
</dbReference>
<feature type="signal peptide" evidence="2">
    <location>
        <begin position="1"/>
        <end position="19"/>
    </location>
</feature>
<evidence type="ECO:0000256" key="2">
    <source>
        <dbReference type="SAM" id="SignalP"/>
    </source>
</evidence>
<sequence>MKKLFLCLIVSILSYTVSAQKVIPRAEIPKMTFVMQLNVTVGPAYSIGDTPLGRRQIIPITGGTFDGPFLRGTVLSGGADYQLLSADGKRTELEAVYSIRTDDGVYIHVRNRGIMVDGKDESGGGSSFYFKAAPRFEAPADSEYAWLNNAIFVCSPSFGLKNGITLDVWKVE</sequence>
<dbReference type="HAMAP" id="MF_00775">
    <property type="entry name" value="UPF0311"/>
    <property type="match status" value="1"/>
</dbReference>
<dbReference type="Proteomes" id="UP001193734">
    <property type="component" value="Unassembled WGS sequence"/>
</dbReference>
<accession>A0ABX2AV53</accession>
<evidence type="ECO:0000313" key="3">
    <source>
        <dbReference type="EMBL" id="NPE14500.1"/>
    </source>
</evidence>
<evidence type="ECO:0000256" key="1">
    <source>
        <dbReference type="HAMAP-Rule" id="MF_00775"/>
    </source>
</evidence>
<gene>
    <name evidence="3" type="ORF">HPS55_09220</name>
</gene>
<keyword evidence="4" id="KW-1185">Reference proteome</keyword>
<comment type="similarity">
    <text evidence="1">Belongs to the UPF0311 family.</text>
</comment>
<comment type="caution">
    <text evidence="3">The sequence shown here is derived from an EMBL/GenBank/DDBJ whole genome shotgun (WGS) entry which is preliminary data.</text>
</comment>
<protein>
    <recommendedName>
        <fullName evidence="1">UPF0311 protein HPS55_09220</fullName>
    </recommendedName>
</protein>